<organism evidence="2 3">
    <name type="scientific">Ostreococcus lucimarinus (strain CCE9901)</name>
    <dbReference type="NCBI Taxonomy" id="436017"/>
    <lineage>
        <taxon>Eukaryota</taxon>
        <taxon>Viridiplantae</taxon>
        <taxon>Chlorophyta</taxon>
        <taxon>Mamiellophyceae</taxon>
        <taxon>Mamiellales</taxon>
        <taxon>Bathycoccaceae</taxon>
        <taxon>Ostreococcus</taxon>
    </lineage>
</organism>
<dbReference type="OrthoDB" id="512736at2759"/>
<dbReference type="OMA" id="ETNSICI"/>
<protein>
    <submittedName>
        <fullName evidence="2">Uncharacterized protein</fullName>
    </submittedName>
</protein>
<dbReference type="InterPro" id="IPR044218">
    <property type="entry name" value="SWEETIE"/>
</dbReference>
<evidence type="ECO:0000256" key="1">
    <source>
        <dbReference type="ARBA" id="ARBA00008304"/>
    </source>
</evidence>
<sequence>MSTPSAPTALADGLDAIAHALARGVAQTSTSTSASAKSRERFDAMAGLIEHARDKNDAVRALRATEDALVACVVRPEGEMSATRASMTLGALYEATDGGSLYSRANELLDAATTSKSTAFAKASAFKALMRLGEKFGDKLSGNASAYARAACASVRPNDDARCRRAALRFLAATCEKSAGGLDGKGIAAVYKTLVRSEHDRSKGVRAAFVDAIGALALAWAASKEKGVVSASDLDITGVVDRILHALKDDSARVRDAASGALASVILACATVSVEDRMNNEDSSGEPRFARAVSTFLYGPFMNACRERSLMNQRVCLGVSRAWISFINRSVRGGITDHHEVVGFTVKTLLSHALDDDPHACACAIYIIRVGCLAKADEASLRSTLATSIEALSSTDACRLLIAARTAKDAIEVIGSVDDELWAPTLQSIVKALSHGDRNVQAEAALALRALALACPTKFVAQLLEAMAQLKALVAAVDEADSLTACGAAFHIATLVSIGAEFTCGLPSNILRDAVALGIKCATGPGSARVREGGWIVISACLVGSGATVASEMCGVSIKFALTATFDAVVESGVEGEPGEIYAAAAAAEALSAWLIGKQSESSSLIPLLLSGITATERILSARQISVADERAKSLFRFRMFELLNSVEDTGFYSELHGRIVALCQTASRSSAQIDERQPENFLKAQLSTEDSHLGPWPTNSDVNLDELHTFEGSADSPHPRVWIGLSETHAYPKARSMRAATRQAQGLQMARVFTASPELRMGILHHFLNTAHRVIDTPSDARELCEQGVFIPKKQNAIDVIQSKALSALGSPFKSRRTKSDGIDEYNERVTMLTLLSADVLSAVKHIVENTKTQDSVIMSQFKKVANVIRYAEFSSTQHWRAIAEITAYANALHPDSDSLVGETIRVSKDLLTLPADTSARNIAALSIAATFRNAGAMALRQACTPAITNLLQMSMQVDHTRSSHIWSAHGICVIGSHTGQSFVRDAEDSVNLALALADAPFLMDEDNGVLTRVTAARLVNTAVSAIGPDLDHDSLIFKRAESLIEILGESDEPAANLESTVFLQHIATFTPRTKRGRALLADLRVMLKTATDSSTTKAVMSMLRHLLERDSSNVASLSGLDAELLIVLDRESDPKTRRTIERCVELFVRDVCRLRPGEGMTNLSNVALYSASPEKNVASISYDDDDDGGGDVDLRAFDDRASRDIERGAPKLSTRLFAAQLLSQVPSFVGEEIEHRNLAAARRSATAGAGDQWLALHSQSAFDVAYRLSVSPVMALHAPGLEMFSNLMDLWAQDEDPDSVADVDCRATFVLEQYQAQLVSAMRATDASNASLEAFVALLRLVSSALTSGITGDDTAMTQRLANVATKIARDWQEGTSKILCGKECNETVATQARNTLVVSIARITSSAPSVIPEDVLMSMNAKWIAAVRNPNEQFSDDEMMAIIFAISTIVQEQTDNHELVRQLCFKAIICGFGTPRLPSKSHVIHALRAAKNLISRQIYGLLPSEIAVIRDAVTLHASSEDVFTEVACFIEALTACDKIQPIALWDTANLLADIMCQGAAGEDAFCKMMITSLRLAKRSKRAATRVDALMQHLFTDPSLAKYRLSALRGIRLADSDVMLLALTMTGHTLAGCARSVIRKFYAKKIDGVAKSLDSMDFVTESLQTWAAAFLLLKDEKDDKMCLTSLAIFLAIAVDVTSPEGIPDRAIDTTCGTLASSILVRLAAACADPFRSVVGQLSAQSKTRLQTLLNFKPAQATAATPLKSLEIC</sequence>
<dbReference type="HOGENOM" id="CLU_238850_0_0_1"/>
<dbReference type="GO" id="GO:0005975">
    <property type="term" value="P:carbohydrate metabolic process"/>
    <property type="evidence" value="ECO:0007669"/>
    <property type="project" value="InterPro"/>
</dbReference>
<dbReference type="Gene3D" id="1.25.10.10">
    <property type="entry name" value="Leucine-rich Repeat Variant"/>
    <property type="match status" value="2"/>
</dbReference>
<reference evidence="2 3" key="1">
    <citation type="journal article" date="2007" name="Proc. Natl. Acad. Sci. U.S.A.">
        <title>The tiny eukaryote Ostreococcus provides genomic insights into the paradox of plankton speciation.</title>
        <authorList>
            <person name="Palenik B."/>
            <person name="Grimwood J."/>
            <person name="Aerts A."/>
            <person name="Rouze P."/>
            <person name="Salamov A."/>
            <person name="Putnam N."/>
            <person name="Dupont C."/>
            <person name="Jorgensen R."/>
            <person name="Derelle E."/>
            <person name="Rombauts S."/>
            <person name="Zhou K."/>
            <person name="Otillar R."/>
            <person name="Merchant S.S."/>
            <person name="Podell S."/>
            <person name="Gaasterland T."/>
            <person name="Napoli C."/>
            <person name="Gendler K."/>
            <person name="Manuell A."/>
            <person name="Tai V."/>
            <person name="Vallon O."/>
            <person name="Piganeau G."/>
            <person name="Jancek S."/>
            <person name="Heijde M."/>
            <person name="Jabbari K."/>
            <person name="Bowler C."/>
            <person name="Lohr M."/>
            <person name="Robbens S."/>
            <person name="Werner G."/>
            <person name="Dubchak I."/>
            <person name="Pazour G.J."/>
            <person name="Ren Q."/>
            <person name="Paulsen I."/>
            <person name="Delwiche C."/>
            <person name="Schmutz J."/>
            <person name="Rokhsar D."/>
            <person name="Van de Peer Y."/>
            <person name="Moreau H."/>
            <person name="Grigoriev I.V."/>
        </authorList>
    </citation>
    <scope>NUCLEOTIDE SEQUENCE [LARGE SCALE GENOMIC DNA]</scope>
    <source>
        <strain evidence="2 3">CCE9901</strain>
    </source>
</reference>
<dbReference type="PANTHER" id="PTHR46975">
    <property type="entry name" value="PROTEIN SWEETIE"/>
    <property type="match status" value="1"/>
</dbReference>
<gene>
    <name evidence="2" type="ORF">OSTLU_92899</name>
</gene>
<name>A4RYY4_OSTLU</name>
<accession>A4RYY4</accession>
<dbReference type="InterPro" id="IPR016024">
    <property type="entry name" value="ARM-type_fold"/>
</dbReference>
<dbReference type="RefSeq" id="XP_001418473.1">
    <property type="nucleotide sequence ID" value="XM_001418436.1"/>
</dbReference>
<dbReference type="InterPro" id="IPR011989">
    <property type="entry name" value="ARM-like"/>
</dbReference>
<dbReference type="eggNOG" id="KOG1822">
    <property type="taxonomic scope" value="Eukaryota"/>
</dbReference>
<dbReference type="InterPro" id="IPR046837">
    <property type="entry name" value="Laa1/Sip1/HEATR5-like_HEAT"/>
</dbReference>
<dbReference type="GeneID" id="5002494"/>
<keyword evidence="3" id="KW-1185">Reference proteome</keyword>
<dbReference type="Gramene" id="ABO96766">
    <property type="protein sequence ID" value="ABO96766"/>
    <property type="gene ID" value="OSTLU_92899"/>
</dbReference>
<dbReference type="SUPFAM" id="SSF48371">
    <property type="entry name" value="ARM repeat"/>
    <property type="match status" value="1"/>
</dbReference>
<dbReference type="EMBL" id="CP000586">
    <property type="protein sequence ID" value="ABO96766.1"/>
    <property type="molecule type" value="Genomic_DNA"/>
</dbReference>
<dbReference type="Proteomes" id="UP000001568">
    <property type="component" value="Chromosome 6"/>
</dbReference>
<comment type="similarity">
    <text evidence="1">Belongs to the HEATR5 family.</text>
</comment>
<dbReference type="Pfam" id="PF20210">
    <property type="entry name" value="Laa1_Sip1_HTR5"/>
    <property type="match status" value="1"/>
</dbReference>
<dbReference type="STRING" id="436017.A4RYY4"/>
<evidence type="ECO:0000313" key="3">
    <source>
        <dbReference type="Proteomes" id="UP000001568"/>
    </source>
</evidence>
<dbReference type="KEGG" id="olu:OSTLU_92899"/>
<proteinExistence type="inferred from homology"/>
<evidence type="ECO:0000313" key="2">
    <source>
        <dbReference type="EMBL" id="ABO96766.1"/>
    </source>
</evidence>
<dbReference type="PANTHER" id="PTHR46975:SF2">
    <property type="entry name" value="PROTEIN SWEETIE"/>
    <property type="match status" value="1"/>
</dbReference>